<dbReference type="Proteomes" id="UP000749559">
    <property type="component" value="Unassembled WGS sequence"/>
</dbReference>
<dbReference type="EMBL" id="CAIIXF020000113">
    <property type="protein sequence ID" value="CAH1802809.1"/>
    <property type="molecule type" value="Genomic_DNA"/>
</dbReference>
<organism evidence="1 2">
    <name type="scientific">Owenia fusiformis</name>
    <name type="common">Polychaete worm</name>
    <dbReference type="NCBI Taxonomy" id="6347"/>
    <lineage>
        <taxon>Eukaryota</taxon>
        <taxon>Metazoa</taxon>
        <taxon>Spiralia</taxon>
        <taxon>Lophotrochozoa</taxon>
        <taxon>Annelida</taxon>
        <taxon>Polychaeta</taxon>
        <taxon>Sedentaria</taxon>
        <taxon>Canalipalpata</taxon>
        <taxon>Sabellida</taxon>
        <taxon>Oweniida</taxon>
        <taxon>Oweniidae</taxon>
        <taxon>Owenia</taxon>
    </lineage>
</organism>
<keyword evidence="2" id="KW-1185">Reference proteome</keyword>
<name>A0A8J1T6Y6_OWEFU</name>
<accession>A0A8J1T6Y6</accession>
<dbReference type="AlphaFoldDB" id="A0A8J1T6Y6"/>
<reference evidence="1" key="1">
    <citation type="submission" date="2022-03" db="EMBL/GenBank/DDBJ databases">
        <authorList>
            <person name="Martin C."/>
        </authorList>
    </citation>
    <scope>NUCLEOTIDE SEQUENCE</scope>
</reference>
<proteinExistence type="predicted"/>
<sequence>TELLGRPVRAESDSLSLFPDKKSLYHLRTVLYLGAYCPKSPLTSEYVSCSVFLFSTIHCIKFLCFHFNNLLGESIFDMIFSQNPLFTFSSFHPENHLCQLKIVTINISLTVMSSRQ</sequence>
<protein>
    <submittedName>
        <fullName evidence="1">Uncharacterized protein</fullName>
    </submittedName>
</protein>
<comment type="caution">
    <text evidence="1">The sequence shown here is derived from an EMBL/GenBank/DDBJ whole genome shotgun (WGS) entry which is preliminary data.</text>
</comment>
<feature type="non-terminal residue" evidence="1">
    <location>
        <position position="1"/>
    </location>
</feature>
<gene>
    <name evidence="1" type="ORF">OFUS_LOCUS26455</name>
</gene>
<evidence type="ECO:0000313" key="2">
    <source>
        <dbReference type="Proteomes" id="UP000749559"/>
    </source>
</evidence>
<evidence type="ECO:0000313" key="1">
    <source>
        <dbReference type="EMBL" id="CAH1802809.1"/>
    </source>
</evidence>